<evidence type="ECO:0000313" key="1">
    <source>
        <dbReference type="EMBL" id="KAI5656693.1"/>
    </source>
</evidence>
<reference evidence="2" key="1">
    <citation type="journal article" date="2023" name="Nat. Plants">
        <title>Single-cell RNA sequencing provides a high-resolution roadmap for understanding the multicellular compartmentation of specialized metabolism.</title>
        <authorList>
            <person name="Sun S."/>
            <person name="Shen X."/>
            <person name="Li Y."/>
            <person name="Li Y."/>
            <person name="Wang S."/>
            <person name="Li R."/>
            <person name="Zhang H."/>
            <person name="Shen G."/>
            <person name="Guo B."/>
            <person name="Wei J."/>
            <person name="Xu J."/>
            <person name="St-Pierre B."/>
            <person name="Chen S."/>
            <person name="Sun C."/>
        </authorList>
    </citation>
    <scope>NUCLEOTIDE SEQUENCE [LARGE SCALE GENOMIC DNA]</scope>
</reference>
<keyword evidence="2" id="KW-1185">Reference proteome</keyword>
<evidence type="ECO:0000313" key="2">
    <source>
        <dbReference type="Proteomes" id="UP001060085"/>
    </source>
</evidence>
<dbReference type="Proteomes" id="UP001060085">
    <property type="component" value="Linkage Group LG06"/>
</dbReference>
<comment type="caution">
    <text evidence="1">The sequence shown here is derived from an EMBL/GenBank/DDBJ whole genome shotgun (WGS) entry which is preliminary data.</text>
</comment>
<gene>
    <name evidence="1" type="ORF">M9H77_25486</name>
</gene>
<accession>A0ACC0AB86</accession>
<proteinExistence type="predicted"/>
<protein>
    <submittedName>
        <fullName evidence="1">Uncharacterized protein</fullName>
    </submittedName>
</protein>
<name>A0ACC0AB86_CATRO</name>
<organism evidence="1 2">
    <name type="scientific">Catharanthus roseus</name>
    <name type="common">Madagascar periwinkle</name>
    <name type="synonym">Vinca rosea</name>
    <dbReference type="NCBI Taxonomy" id="4058"/>
    <lineage>
        <taxon>Eukaryota</taxon>
        <taxon>Viridiplantae</taxon>
        <taxon>Streptophyta</taxon>
        <taxon>Embryophyta</taxon>
        <taxon>Tracheophyta</taxon>
        <taxon>Spermatophyta</taxon>
        <taxon>Magnoliopsida</taxon>
        <taxon>eudicotyledons</taxon>
        <taxon>Gunneridae</taxon>
        <taxon>Pentapetalae</taxon>
        <taxon>asterids</taxon>
        <taxon>lamiids</taxon>
        <taxon>Gentianales</taxon>
        <taxon>Apocynaceae</taxon>
        <taxon>Rauvolfioideae</taxon>
        <taxon>Vinceae</taxon>
        <taxon>Catharanthinae</taxon>
        <taxon>Catharanthus</taxon>
    </lineage>
</organism>
<sequence length="98" mass="10853">MLSFSVSIFGSYRLFLDILVTSIPEDLETSISDRTACTGWSSHACLDMKTIYLLVLAMQSRMLIMTLDENLKPLSVAAVSVGEAAAVDVIYWWEAEAE</sequence>
<dbReference type="EMBL" id="CM044706">
    <property type="protein sequence ID" value="KAI5656693.1"/>
    <property type="molecule type" value="Genomic_DNA"/>
</dbReference>